<sequence>MRRWLLAGVLLAGTAAAAVPEDESPEDESYVGRPLLALVSYPNLPSLLRQVSGGQQGAMARAVRFDGPGLELTAGRYLNSYACAPKGCAEDGVFLAYDTEEGRIFLMLVREGSMVIQVPPRRAPWPDVLEARVAAFGAAPGSLTYAPPP</sequence>
<dbReference type="AlphaFoldDB" id="A0A2W7IRV8"/>
<protein>
    <recommendedName>
        <fullName evidence="4">Inhibitor of lysozyme (Ivy)</fullName>
    </recommendedName>
</protein>
<feature type="signal peptide" evidence="1">
    <location>
        <begin position="1"/>
        <end position="17"/>
    </location>
</feature>
<evidence type="ECO:0008006" key="4">
    <source>
        <dbReference type="Google" id="ProtNLM"/>
    </source>
</evidence>
<organism evidence="2 3">
    <name type="scientific">Humitalea rosea</name>
    <dbReference type="NCBI Taxonomy" id="990373"/>
    <lineage>
        <taxon>Bacteria</taxon>
        <taxon>Pseudomonadati</taxon>
        <taxon>Pseudomonadota</taxon>
        <taxon>Alphaproteobacteria</taxon>
        <taxon>Acetobacterales</taxon>
        <taxon>Roseomonadaceae</taxon>
        <taxon>Humitalea</taxon>
    </lineage>
</organism>
<evidence type="ECO:0000313" key="3">
    <source>
        <dbReference type="Proteomes" id="UP000249688"/>
    </source>
</evidence>
<comment type="caution">
    <text evidence="2">The sequence shown here is derived from an EMBL/GenBank/DDBJ whole genome shotgun (WGS) entry which is preliminary data.</text>
</comment>
<evidence type="ECO:0000313" key="2">
    <source>
        <dbReference type="EMBL" id="PZW49176.1"/>
    </source>
</evidence>
<accession>A0A2W7IRV8</accession>
<proteinExistence type="predicted"/>
<gene>
    <name evidence="2" type="ORF">C8P66_103202</name>
</gene>
<reference evidence="2 3" key="1">
    <citation type="submission" date="2018-06" db="EMBL/GenBank/DDBJ databases">
        <title>Genomic Encyclopedia of Archaeal and Bacterial Type Strains, Phase II (KMG-II): from individual species to whole genera.</title>
        <authorList>
            <person name="Goeker M."/>
        </authorList>
    </citation>
    <scope>NUCLEOTIDE SEQUENCE [LARGE SCALE GENOMIC DNA]</scope>
    <source>
        <strain evidence="2 3">DSM 24525</strain>
    </source>
</reference>
<keyword evidence="3" id="KW-1185">Reference proteome</keyword>
<evidence type="ECO:0000256" key="1">
    <source>
        <dbReference type="SAM" id="SignalP"/>
    </source>
</evidence>
<keyword evidence="1" id="KW-0732">Signal</keyword>
<dbReference type="Proteomes" id="UP000249688">
    <property type="component" value="Unassembled WGS sequence"/>
</dbReference>
<feature type="chain" id="PRO_5016029174" description="Inhibitor of lysozyme (Ivy)" evidence="1">
    <location>
        <begin position="18"/>
        <end position="149"/>
    </location>
</feature>
<name>A0A2W7IRV8_9PROT</name>
<dbReference type="EMBL" id="QKYU01000003">
    <property type="protein sequence ID" value="PZW49176.1"/>
    <property type="molecule type" value="Genomic_DNA"/>
</dbReference>